<keyword evidence="2" id="KW-0808">Transferase</keyword>
<dbReference type="RefSeq" id="WP_012175828.1">
    <property type="nucleotide sequence ID" value="NC_009943.1"/>
</dbReference>
<dbReference type="eggNOG" id="COG0463">
    <property type="taxonomic scope" value="Bacteria"/>
</dbReference>
<dbReference type="PANTHER" id="PTHR48090">
    <property type="entry name" value="UNDECAPRENYL-PHOSPHATE 4-DEOXY-4-FORMAMIDO-L-ARABINOSE TRANSFERASE-RELATED"/>
    <property type="match status" value="1"/>
</dbReference>
<dbReference type="Pfam" id="PF00535">
    <property type="entry name" value="Glycos_transf_2"/>
    <property type="match status" value="1"/>
</dbReference>
<organism evidence="2 3">
    <name type="scientific">Desulfosudis oleivorans (strain DSM 6200 / JCM 39069 / Hxd3)</name>
    <name type="common">Desulfococcus oleovorans</name>
    <dbReference type="NCBI Taxonomy" id="96561"/>
    <lineage>
        <taxon>Bacteria</taxon>
        <taxon>Pseudomonadati</taxon>
        <taxon>Thermodesulfobacteriota</taxon>
        <taxon>Desulfobacteria</taxon>
        <taxon>Desulfobacterales</taxon>
        <taxon>Desulfosudaceae</taxon>
        <taxon>Desulfosudis</taxon>
    </lineage>
</organism>
<proteinExistence type="predicted"/>
<dbReference type="InterPro" id="IPR050256">
    <property type="entry name" value="Glycosyltransferase_2"/>
</dbReference>
<dbReference type="Proteomes" id="UP000008561">
    <property type="component" value="Chromosome"/>
</dbReference>
<evidence type="ECO:0000313" key="2">
    <source>
        <dbReference type="EMBL" id="ABW68216.1"/>
    </source>
</evidence>
<feature type="domain" description="Glycosyltransferase 2-like" evidence="1">
    <location>
        <begin position="5"/>
        <end position="165"/>
    </location>
</feature>
<evidence type="ECO:0000259" key="1">
    <source>
        <dbReference type="Pfam" id="PF00535"/>
    </source>
</evidence>
<sequence>MKRLVIIPCYNEEKTVGAIAEAARPHADLCFVNDASTDQTGDRLHAISGIHIITHARRTHIPGAILDGMRFAADNGYDVAVTMDAGLSHDPKDLPRFFEHDGYDLVIGARRKTIGTPAHRKLISQCAARIVNYGLSDTWHDLKGPAFSDCTSGFRMYSKKALQTVLNASLASRSFGFHMETLAVIYTHGLSIQEIPVTYTFTNSSFNSAAVGDGLRVGIGLIRKKIDNG</sequence>
<protein>
    <submittedName>
        <fullName evidence="2">Glycosyl transferase family 2</fullName>
    </submittedName>
</protein>
<dbReference type="OrthoDB" id="9810303at2"/>
<dbReference type="EMBL" id="CP000859">
    <property type="protein sequence ID" value="ABW68216.1"/>
    <property type="molecule type" value="Genomic_DNA"/>
</dbReference>
<gene>
    <name evidence="2" type="ordered locus">Dole_2412</name>
</gene>
<accession>A8ZVM9</accession>
<dbReference type="InterPro" id="IPR001173">
    <property type="entry name" value="Glyco_trans_2-like"/>
</dbReference>
<dbReference type="STRING" id="96561.Dole_2412"/>
<dbReference type="CDD" id="cd04179">
    <property type="entry name" value="DPM_DPG-synthase_like"/>
    <property type="match status" value="1"/>
</dbReference>
<dbReference type="SUPFAM" id="SSF53448">
    <property type="entry name" value="Nucleotide-diphospho-sugar transferases"/>
    <property type="match status" value="1"/>
</dbReference>
<dbReference type="HOGENOM" id="CLU_033536_13_0_7"/>
<evidence type="ECO:0000313" key="3">
    <source>
        <dbReference type="Proteomes" id="UP000008561"/>
    </source>
</evidence>
<dbReference type="CAZy" id="GT2">
    <property type="family name" value="Glycosyltransferase Family 2"/>
</dbReference>
<dbReference type="KEGG" id="dol:Dole_2412"/>
<dbReference type="InterPro" id="IPR029044">
    <property type="entry name" value="Nucleotide-diphossugar_trans"/>
</dbReference>
<dbReference type="GO" id="GO:0016740">
    <property type="term" value="F:transferase activity"/>
    <property type="evidence" value="ECO:0007669"/>
    <property type="project" value="UniProtKB-KW"/>
</dbReference>
<reference evidence="2 3" key="1">
    <citation type="submission" date="2007-10" db="EMBL/GenBank/DDBJ databases">
        <title>Complete sequence of Desulfococcus oleovorans Hxd3.</title>
        <authorList>
            <consortium name="US DOE Joint Genome Institute"/>
            <person name="Copeland A."/>
            <person name="Lucas S."/>
            <person name="Lapidus A."/>
            <person name="Barry K."/>
            <person name="Glavina del Rio T."/>
            <person name="Dalin E."/>
            <person name="Tice H."/>
            <person name="Pitluck S."/>
            <person name="Kiss H."/>
            <person name="Brettin T."/>
            <person name="Bruce D."/>
            <person name="Detter J.C."/>
            <person name="Han C."/>
            <person name="Schmutz J."/>
            <person name="Larimer F."/>
            <person name="Land M."/>
            <person name="Hauser L."/>
            <person name="Kyrpides N."/>
            <person name="Kim E."/>
            <person name="Wawrik B."/>
            <person name="Richardson P."/>
        </authorList>
    </citation>
    <scope>NUCLEOTIDE SEQUENCE [LARGE SCALE GENOMIC DNA]</scope>
    <source>
        <strain evidence="3">DSM 6200 / JCM 39069 / Hxd3</strain>
    </source>
</reference>
<dbReference type="Gene3D" id="3.90.550.10">
    <property type="entry name" value="Spore Coat Polysaccharide Biosynthesis Protein SpsA, Chain A"/>
    <property type="match status" value="1"/>
</dbReference>
<dbReference type="AlphaFoldDB" id="A8ZVM9"/>
<keyword evidence="3" id="KW-1185">Reference proteome</keyword>
<dbReference type="PANTHER" id="PTHR48090:SF7">
    <property type="entry name" value="RFBJ PROTEIN"/>
    <property type="match status" value="1"/>
</dbReference>
<name>A8ZVM9_DESOH</name>